<dbReference type="EMBL" id="JABMJE010000121">
    <property type="protein sequence ID" value="NQS78663.1"/>
    <property type="molecule type" value="Genomic_DNA"/>
</dbReference>
<evidence type="ECO:0000313" key="4">
    <source>
        <dbReference type="Proteomes" id="UP000069850"/>
    </source>
</evidence>
<feature type="domain" description="DUF2281" evidence="1">
    <location>
        <begin position="7"/>
        <end position="64"/>
    </location>
</feature>
<evidence type="ECO:0000313" key="3">
    <source>
        <dbReference type="EMBL" id="NQS78663.1"/>
    </source>
</evidence>
<dbReference type="Proteomes" id="UP000737555">
    <property type="component" value="Unassembled WGS sequence"/>
</dbReference>
<protein>
    <submittedName>
        <fullName evidence="3">DUF2281 domain-containing protein</fullName>
    </submittedName>
</protein>
<reference evidence="2 4" key="1">
    <citation type="submission" date="2016-01" db="EMBL/GenBank/DDBJ databases">
        <authorList>
            <person name="Manzoor S."/>
        </authorList>
    </citation>
    <scope>NUCLEOTIDE SEQUENCE [LARGE SCALE GENOMIC DNA]</scope>
    <source>
        <strain evidence="2">Methanoculleus sp MAB1</strain>
    </source>
</reference>
<evidence type="ECO:0000259" key="1">
    <source>
        <dbReference type="Pfam" id="PF10047"/>
    </source>
</evidence>
<sequence>MNVMADIEELMRELSPEHRKEALDFVAYLLQKQRRKRGEPLRQTWAGELRRYRDTYTALDLQKESLSWRSG</sequence>
<name>A0A0X3BGU5_9EURY</name>
<dbReference type="KEGG" id="mema:MMAB1_0149"/>
<dbReference type="Pfam" id="PF10047">
    <property type="entry name" value="DUF2281"/>
    <property type="match status" value="1"/>
</dbReference>
<dbReference type="AlphaFoldDB" id="A0A0X3BGU5"/>
<dbReference type="InterPro" id="IPR018739">
    <property type="entry name" value="DUF2281"/>
</dbReference>
<evidence type="ECO:0000313" key="2">
    <source>
        <dbReference type="EMBL" id="CVK31366.1"/>
    </source>
</evidence>
<accession>A0A0X3BGU5</accession>
<dbReference type="Proteomes" id="UP000069850">
    <property type="component" value="Chromosome 1"/>
</dbReference>
<organism evidence="2 4">
    <name type="scientific">Methanoculleus bourgensis</name>
    <dbReference type="NCBI Taxonomy" id="83986"/>
    <lineage>
        <taxon>Archaea</taxon>
        <taxon>Methanobacteriati</taxon>
        <taxon>Methanobacteriota</taxon>
        <taxon>Stenosarchaea group</taxon>
        <taxon>Methanomicrobia</taxon>
        <taxon>Methanomicrobiales</taxon>
        <taxon>Methanomicrobiaceae</taxon>
        <taxon>Methanoculleus</taxon>
    </lineage>
</organism>
<dbReference type="EMBL" id="LT158599">
    <property type="protein sequence ID" value="CVK31366.1"/>
    <property type="molecule type" value="Genomic_DNA"/>
</dbReference>
<dbReference type="OrthoDB" id="87296at2157"/>
<reference evidence="3" key="2">
    <citation type="submission" date="2020-05" db="EMBL/GenBank/DDBJ databases">
        <title>The first insight into the ecology of ammonia-tolerant syntrophic propionate oxidizing bacteria.</title>
        <authorList>
            <person name="Singh A."/>
            <person name="Schnurer A."/>
            <person name="Westerholm M."/>
        </authorList>
    </citation>
    <scope>NUCLEOTIDE SEQUENCE</scope>
    <source>
        <strain evidence="3">MAG54</strain>
    </source>
</reference>
<gene>
    <name evidence="3" type="ORF">HQQ74_08200</name>
    <name evidence="2" type="ORF">MMAB1_0149</name>
</gene>
<proteinExistence type="predicted"/>